<protein>
    <submittedName>
        <fullName evidence="5">IMP dehydrogenase/GMP reductase</fullName>
    </submittedName>
</protein>
<dbReference type="GO" id="GO:0006183">
    <property type="term" value="P:GTP biosynthetic process"/>
    <property type="evidence" value="ECO:0007669"/>
    <property type="project" value="TreeGrafter"/>
</dbReference>
<feature type="domain" description="CBS" evidence="4">
    <location>
        <begin position="151"/>
        <end position="211"/>
    </location>
</feature>
<evidence type="ECO:0000313" key="5">
    <source>
        <dbReference type="EMBL" id="ARF11193.1"/>
    </source>
</evidence>
<feature type="domain" description="CBS" evidence="4">
    <location>
        <begin position="92"/>
        <end position="150"/>
    </location>
</feature>
<keyword evidence="3" id="KW-0129">CBS domain</keyword>
<dbReference type="FunFam" id="3.20.20.70:FF:000424">
    <property type="entry name" value="Inosine-5'-monophosphate dehydrogenase 2"/>
    <property type="match status" value="1"/>
</dbReference>
<dbReference type="Gene3D" id="3.20.20.70">
    <property type="entry name" value="Aldolase class I"/>
    <property type="match status" value="1"/>
</dbReference>
<dbReference type="PROSITE" id="PS00487">
    <property type="entry name" value="IMP_DH_GMP_RED"/>
    <property type="match status" value="1"/>
</dbReference>
<evidence type="ECO:0000256" key="1">
    <source>
        <dbReference type="ARBA" id="ARBA00022958"/>
    </source>
</evidence>
<evidence type="ECO:0000256" key="3">
    <source>
        <dbReference type="ARBA" id="ARBA00023122"/>
    </source>
</evidence>
<dbReference type="EMBL" id="KY684108">
    <property type="protein sequence ID" value="ARF11193.1"/>
    <property type="molecule type" value="Genomic_DNA"/>
</dbReference>
<proteinExistence type="predicted"/>
<gene>
    <name evidence="5" type="ORF">Klosneuvirus_1_50</name>
</gene>
<dbReference type="SMART" id="SM01240">
    <property type="entry name" value="IMPDH"/>
    <property type="match status" value="1"/>
</dbReference>
<dbReference type="SUPFAM" id="SSF51412">
    <property type="entry name" value="Inosine monophosphate dehydrogenase (IMPDH)"/>
    <property type="match status" value="1"/>
</dbReference>
<evidence type="ECO:0000259" key="4">
    <source>
        <dbReference type="PROSITE" id="PS51371"/>
    </source>
</evidence>
<dbReference type="InterPro" id="IPR015875">
    <property type="entry name" value="IMP_DH/GMP_Rdtase_CS"/>
</dbReference>
<dbReference type="InterPro" id="IPR000644">
    <property type="entry name" value="CBS_dom"/>
</dbReference>
<dbReference type="InterPro" id="IPR005990">
    <property type="entry name" value="IMP_DH"/>
</dbReference>
<dbReference type="InterPro" id="IPR001093">
    <property type="entry name" value="IMP_DH_GMPRt"/>
</dbReference>
<organism evidence="5">
    <name type="scientific">Klosneuvirus KNV1</name>
    <dbReference type="NCBI Taxonomy" id="1977640"/>
    <lineage>
        <taxon>Viruses</taxon>
        <taxon>Varidnaviria</taxon>
        <taxon>Bamfordvirae</taxon>
        <taxon>Nucleocytoviricota</taxon>
        <taxon>Megaviricetes</taxon>
        <taxon>Imitervirales</taxon>
        <taxon>Mimiviridae</taxon>
        <taxon>Klosneuvirinae</taxon>
        <taxon>Klosneuvirus</taxon>
    </lineage>
</organism>
<reference evidence="5" key="1">
    <citation type="journal article" date="2017" name="Science">
        <title>Giant viruses with an expanded complement of translation system components.</title>
        <authorList>
            <person name="Schulz F."/>
            <person name="Yutin N."/>
            <person name="Ivanova N.N."/>
            <person name="Ortega D.R."/>
            <person name="Lee T.K."/>
            <person name="Vierheilig J."/>
            <person name="Daims H."/>
            <person name="Horn M."/>
            <person name="Wagner M."/>
            <person name="Jensen G.J."/>
            <person name="Kyrpides N.C."/>
            <person name="Koonin E.V."/>
            <person name="Woyke T."/>
        </authorList>
    </citation>
    <scope>NUCLEOTIDE SEQUENCE</scope>
    <source>
        <strain evidence="5">KNV1</strain>
    </source>
</reference>
<dbReference type="InterPro" id="IPR046342">
    <property type="entry name" value="CBS_dom_sf"/>
</dbReference>
<dbReference type="PANTHER" id="PTHR11911:SF122">
    <property type="entry name" value="GMP REDUCTASE"/>
    <property type="match status" value="1"/>
</dbReference>
<dbReference type="GO" id="GO:0003938">
    <property type="term" value="F:IMP dehydrogenase activity"/>
    <property type="evidence" value="ECO:0007669"/>
    <property type="project" value="InterPro"/>
</dbReference>
<dbReference type="CDD" id="cd00381">
    <property type="entry name" value="IMPDH"/>
    <property type="match status" value="1"/>
</dbReference>
<dbReference type="Pfam" id="PF00571">
    <property type="entry name" value="CBS"/>
    <property type="match status" value="1"/>
</dbReference>
<dbReference type="PANTHER" id="PTHR11911">
    <property type="entry name" value="INOSINE-5-MONOPHOSPHATE DEHYDROGENASE RELATED"/>
    <property type="match status" value="1"/>
</dbReference>
<name>A0A1V0SHK8_9VIRU</name>
<dbReference type="SUPFAM" id="SSF54631">
    <property type="entry name" value="CBS-domain pair"/>
    <property type="match status" value="1"/>
</dbReference>
<dbReference type="NCBIfam" id="TIGR01302">
    <property type="entry name" value="IMP_dehydrog"/>
    <property type="match status" value="1"/>
</dbReference>
<sequence length="477" mass="52628">MDIRLGLTFDDVLLQPQYSNIRSRQDVDLRTRISKNVPLNIPIVSSNMSTVTEDKMAIAMARNGGIGIIHRYCSIEDQVQMIQRVKRSESYIINDPYTASKNNTIGEIKVIINKTSVHSFLIVDQFNKLEGIITSRDMKFMENHNLVKDCMTPLDKMTVYKSNDTISMDEAKKIMYDNRIQKLPIINQDYKVRSLVCLKDIERIQQRPIANLDDKGRLRCGAAVGVKENDIERAKKLIDAGVDVLVIDIAHGDSIMCIEMLQRLKEVFPHMDVIAGNIATAEGAENLIKAGADGIKLGIGSGSICSTRLQTGHGVPQLSALLDASPICKEYNVPLISDGGNRNYGNMCKALAAGASCIMVGRMVAGSDESPSKIVIKDGKRMKYFAGMASFSANLTNSLRQGFKEPDSITSHVEGVESMIPYTGSVADTLIQMSNGLKSGFSYSGAHNINELWQKAKFIRMTQNGFSESGIHDVHQI</sequence>
<dbReference type="InterPro" id="IPR013785">
    <property type="entry name" value="Aldolase_TIM"/>
</dbReference>
<dbReference type="SMART" id="SM00116">
    <property type="entry name" value="CBS"/>
    <property type="match status" value="2"/>
</dbReference>
<dbReference type="PIRSF" id="PIRSF000130">
    <property type="entry name" value="IMPDH"/>
    <property type="match status" value="1"/>
</dbReference>
<keyword evidence="1" id="KW-0630">Potassium</keyword>
<dbReference type="CDD" id="cd04601">
    <property type="entry name" value="CBS_pair_IMPDH"/>
    <property type="match status" value="1"/>
</dbReference>
<evidence type="ECO:0000256" key="2">
    <source>
        <dbReference type="ARBA" id="ARBA00023002"/>
    </source>
</evidence>
<dbReference type="Pfam" id="PF00478">
    <property type="entry name" value="IMPDH"/>
    <property type="match status" value="1"/>
</dbReference>
<dbReference type="PROSITE" id="PS51371">
    <property type="entry name" value="CBS"/>
    <property type="match status" value="2"/>
</dbReference>
<accession>A0A1V0SHK8</accession>
<keyword evidence="2" id="KW-0560">Oxidoreductase</keyword>